<comment type="catalytic activity">
    <reaction evidence="7 8">
        <text>L-glutamyl-tRNA(Gln) + L-glutamine + ATP + H2O = L-glutaminyl-tRNA(Gln) + L-glutamate + ADP + phosphate + H(+)</text>
        <dbReference type="Rhea" id="RHEA:17521"/>
        <dbReference type="Rhea" id="RHEA-COMP:9681"/>
        <dbReference type="Rhea" id="RHEA-COMP:9684"/>
        <dbReference type="ChEBI" id="CHEBI:15377"/>
        <dbReference type="ChEBI" id="CHEBI:15378"/>
        <dbReference type="ChEBI" id="CHEBI:29985"/>
        <dbReference type="ChEBI" id="CHEBI:30616"/>
        <dbReference type="ChEBI" id="CHEBI:43474"/>
        <dbReference type="ChEBI" id="CHEBI:58359"/>
        <dbReference type="ChEBI" id="CHEBI:78520"/>
        <dbReference type="ChEBI" id="CHEBI:78521"/>
        <dbReference type="ChEBI" id="CHEBI:456216"/>
        <dbReference type="EC" id="6.3.5.7"/>
    </reaction>
</comment>
<evidence type="ECO:0000256" key="3">
    <source>
        <dbReference type="ARBA" id="ARBA00022741"/>
    </source>
</evidence>
<proteinExistence type="inferred from homology"/>
<dbReference type="PATRIC" id="fig|1122147.4.peg.90"/>
<name>A0A0R1XCS9_9LACO</name>
<dbReference type="AlphaFoldDB" id="A0A0R1XCS9"/>
<dbReference type="OrthoDB" id="9811471at2"/>
<comment type="function">
    <text evidence="6 8">Allows the formation of correctly charged Gln-tRNA(Gln) through the transamidation of misacylated Glu-tRNA(Gln) in organisms which lack glutaminyl-tRNA synthetase. The reaction takes place in the presence of glutamine and ATP through an activated gamma-phospho-Glu-tRNA(Gln).</text>
</comment>
<keyword evidence="4 8" id="KW-0067">ATP-binding</keyword>
<dbReference type="InterPro" id="IPR004412">
    <property type="entry name" value="GatA"/>
</dbReference>
<dbReference type="GO" id="GO:0006412">
    <property type="term" value="P:translation"/>
    <property type="evidence" value="ECO:0007669"/>
    <property type="project" value="UniProtKB-UniRule"/>
</dbReference>
<feature type="active site" description="Acyl-ester intermediate" evidence="8">
    <location>
        <position position="178"/>
    </location>
</feature>
<dbReference type="HAMAP" id="MF_00120">
    <property type="entry name" value="GatA"/>
    <property type="match status" value="1"/>
</dbReference>
<dbReference type="NCBIfam" id="TIGR00132">
    <property type="entry name" value="gatA"/>
    <property type="match status" value="1"/>
</dbReference>
<dbReference type="PANTHER" id="PTHR11895">
    <property type="entry name" value="TRANSAMIDASE"/>
    <property type="match status" value="1"/>
</dbReference>
<evidence type="ECO:0000256" key="4">
    <source>
        <dbReference type="ARBA" id="ARBA00022840"/>
    </source>
</evidence>
<evidence type="ECO:0000256" key="5">
    <source>
        <dbReference type="ARBA" id="ARBA00022917"/>
    </source>
</evidence>
<evidence type="ECO:0000259" key="9">
    <source>
        <dbReference type="Pfam" id="PF01425"/>
    </source>
</evidence>
<dbReference type="Pfam" id="PF01425">
    <property type="entry name" value="Amidase"/>
    <property type="match status" value="1"/>
</dbReference>
<evidence type="ECO:0000313" key="10">
    <source>
        <dbReference type="EMBL" id="KRM26260.1"/>
    </source>
</evidence>
<dbReference type="GO" id="GO:0030956">
    <property type="term" value="C:glutamyl-tRNA(Gln) amidotransferase complex"/>
    <property type="evidence" value="ECO:0007669"/>
    <property type="project" value="InterPro"/>
</dbReference>
<keyword evidence="10" id="KW-0808">Transferase</keyword>
<dbReference type="RefSeq" id="WP_027828913.1">
    <property type="nucleotide sequence ID" value="NZ_AUEH01000033.1"/>
</dbReference>
<comment type="caution">
    <text evidence="10">The sequence shown here is derived from an EMBL/GenBank/DDBJ whole genome shotgun (WGS) entry which is preliminary data.</text>
</comment>
<organism evidence="10 11">
    <name type="scientific">Schleiferilactobacillus harbinensis DSM 16991</name>
    <dbReference type="NCBI Taxonomy" id="1122147"/>
    <lineage>
        <taxon>Bacteria</taxon>
        <taxon>Bacillati</taxon>
        <taxon>Bacillota</taxon>
        <taxon>Bacilli</taxon>
        <taxon>Lactobacillales</taxon>
        <taxon>Lactobacillaceae</taxon>
        <taxon>Schleiferilactobacillus</taxon>
    </lineage>
</organism>
<dbReference type="EMBL" id="AZFW01000079">
    <property type="protein sequence ID" value="KRM26260.1"/>
    <property type="molecule type" value="Genomic_DNA"/>
</dbReference>
<feature type="domain" description="Amidase" evidence="9">
    <location>
        <begin position="27"/>
        <end position="465"/>
    </location>
</feature>
<sequence length="490" mass="52212">MSTNYFEEDITSLHDALVNQKTTAAQLTADTLDQIQTKDKQTKAFITVAADEAKKQAAAADTQGITADRQLAGIPIAIKDNIITDGILTTAASKILTGFIPVYDATVTSRLKEAGAVLVGKTNMDEFAMGSSTENSYYGPTHNAWDLDRVPGGSSGGSAAAVAAGEVVAALGSDTGGSIRQPAAFNGIFGIKPTYGRVSRWGLIAFGSSLDQIGVLSRRVKDSAIVLQQIAGQDENDDTSLPAPVPDYLAAMDGNIKGLRIAIPEEYLGEGVAQGVRDAIEKAVDTLKKLGATVDMVSLPHTKYAVPTYYLIASSEASSNLQRFDGIRYGFRAKDVKNLEDVYVRTRSEGFGDEVKRRIMLGTFSLSAGFYDAYFNKAAKVRHLIQDDFTKVFADYDLIVGPTTPTPAFKIGEKVNDPVTMYMNDILTIPANLAGIPAASVPAGLVDGMPVGLQLMAKPMAEATIFKVADAFEAATQFYTQVPTAMKGEK</sequence>
<dbReference type="SUPFAM" id="SSF75304">
    <property type="entry name" value="Amidase signature (AS) enzymes"/>
    <property type="match status" value="1"/>
</dbReference>
<dbReference type="PANTHER" id="PTHR11895:SF151">
    <property type="entry name" value="GLUTAMYL-TRNA(GLN) AMIDOTRANSFERASE SUBUNIT A"/>
    <property type="match status" value="1"/>
</dbReference>
<dbReference type="eggNOG" id="COG0154">
    <property type="taxonomic scope" value="Bacteria"/>
</dbReference>
<dbReference type="GO" id="GO:0005524">
    <property type="term" value="F:ATP binding"/>
    <property type="evidence" value="ECO:0007669"/>
    <property type="project" value="UniProtKB-KW"/>
</dbReference>
<dbReference type="Gene3D" id="3.90.1300.10">
    <property type="entry name" value="Amidase signature (AS) domain"/>
    <property type="match status" value="1"/>
</dbReference>
<dbReference type="EC" id="6.3.5.7" evidence="8"/>
<dbReference type="Proteomes" id="UP000050949">
    <property type="component" value="Unassembled WGS sequence"/>
</dbReference>
<evidence type="ECO:0000256" key="2">
    <source>
        <dbReference type="ARBA" id="ARBA00022598"/>
    </source>
</evidence>
<accession>A0A0R1XCS9</accession>
<dbReference type="PROSITE" id="PS00571">
    <property type="entry name" value="AMIDASES"/>
    <property type="match status" value="1"/>
</dbReference>
<evidence type="ECO:0000256" key="6">
    <source>
        <dbReference type="ARBA" id="ARBA00025295"/>
    </source>
</evidence>
<evidence type="ECO:0000256" key="1">
    <source>
        <dbReference type="ARBA" id="ARBA00008069"/>
    </source>
</evidence>
<feature type="active site" description="Charge relay system" evidence="8">
    <location>
        <position position="154"/>
    </location>
</feature>
<comment type="similarity">
    <text evidence="1 8">Belongs to the amidase family. GatA subfamily.</text>
</comment>
<comment type="subunit">
    <text evidence="8">Heterotrimer of A, B and C subunits.</text>
</comment>
<feature type="active site" description="Charge relay system" evidence="8">
    <location>
        <position position="79"/>
    </location>
</feature>
<protein>
    <recommendedName>
        <fullName evidence="8">Glutamyl-tRNA(Gln) amidotransferase subunit A</fullName>
        <shortName evidence="8">Glu-ADT subunit A</shortName>
        <ecNumber evidence="8">6.3.5.7</ecNumber>
    </recommendedName>
</protein>
<reference evidence="10 11" key="1">
    <citation type="journal article" date="2015" name="Genome Announc.">
        <title>Expanding the biotechnology potential of lactobacilli through comparative genomics of 213 strains and associated genera.</title>
        <authorList>
            <person name="Sun Z."/>
            <person name="Harris H.M."/>
            <person name="McCann A."/>
            <person name="Guo C."/>
            <person name="Argimon S."/>
            <person name="Zhang W."/>
            <person name="Yang X."/>
            <person name="Jeffery I.B."/>
            <person name="Cooney J.C."/>
            <person name="Kagawa T.F."/>
            <person name="Liu W."/>
            <person name="Song Y."/>
            <person name="Salvetti E."/>
            <person name="Wrobel A."/>
            <person name="Rasinkangas P."/>
            <person name="Parkhill J."/>
            <person name="Rea M.C."/>
            <person name="O'Sullivan O."/>
            <person name="Ritari J."/>
            <person name="Douillard F.P."/>
            <person name="Paul Ross R."/>
            <person name="Yang R."/>
            <person name="Briner A.E."/>
            <person name="Felis G.E."/>
            <person name="de Vos W.M."/>
            <person name="Barrangou R."/>
            <person name="Klaenhammer T.R."/>
            <person name="Caufield P.W."/>
            <person name="Cui Y."/>
            <person name="Zhang H."/>
            <person name="O'Toole P.W."/>
        </authorList>
    </citation>
    <scope>NUCLEOTIDE SEQUENCE [LARGE SCALE GENOMIC DNA]</scope>
    <source>
        <strain evidence="10 11">DSM 16991</strain>
    </source>
</reference>
<evidence type="ECO:0000256" key="8">
    <source>
        <dbReference type="HAMAP-Rule" id="MF_00120"/>
    </source>
</evidence>
<dbReference type="InterPro" id="IPR020556">
    <property type="entry name" value="Amidase_CS"/>
</dbReference>
<dbReference type="InterPro" id="IPR023631">
    <property type="entry name" value="Amidase_dom"/>
</dbReference>
<dbReference type="InterPro" id="IPR036928">
    <property type="entry name" value="AS_sf"/>
</dbReference>
<keyword evidence="2 8" id="KW-0436">Ligase</keyword>
<evidence type="ECO:0000256" key="7">
    <source>
        <dbReference type="ARBA" id="ARBA00047407"/>
    </source>
</evidence>
<gene>
    <name evidence="8" type="primary">gatA</name>
    <name evidence="10" type="ORF">FC91_GL000088</name>
</gene>
<dbReference type="InterPro" id="IPR000120">
    <property type="entry name" value="Amidase"/>
</dbReference>
<keyword evidence="3 8" id="KW-0547">Nucleotide-binding</keyword>
<keyword evidence="5 8" id="KW-0648">Protein biosynthesis</keyword>
<dbReference type="GO" id="GO:0016740">
    <property type="term" value="F:transferase activity"/>
    <property type="evidence" value="ECO:0007669"/>
    <property type="project" value="UniProtKB-KW"/>
</dbReference>
<evidence type="ECO:0000313" key="11">
    <source>
        <dbReference type="Proteomes" id="UP000050949"/>
    </source>
</evidence>
<dbReference type="GO" id="GO:0050567">
    <property type="term" value="F:glutaminyl-tRNA synthase (glutamine-hydrolyzing) activity"/>
    <property type="evidence" value="ECO:0007669"/>
    <property type="project" value="UniProtKB-UniRule"/>
</dbReference>